<evidence type="ECO:0000256" key="1">
    <source>
        <dbReference type="ARBA" id="ARBA00022729"/>
    </source>
</evidence>
<dbReference type="GO" id="GO:0009897">
    <property type="term" value="C:external side of plasma membrane"/>
    <property type="evidence" value="ECO:0007669"/>
    <property type="project" value="TreeGrafter"/>
</dbReference>
<accession>A0A665WVR6</accession>
<reference evidence="5" key="3">
    <citation type="submission" date="2025-09" db="UniProtKB">
        <authorList>
            <consortium name="Ensembl"/>
        </authorList>
    </citation>
    <scope>IDENTIFICATION</scope>
</reference>
<name>A0A665WVR6_ECHNA</name>
<dbReference type="InterPro" id="IPR050488">
    <property type="entry name" value="Ig_Fc_receptor"/>
</dbReference>
<sequence>ICNCHYRIMLLLYKLKAGLILLPGTTSIQVGETVTLTCSVEGSSGWTYYLFRQNYGALKTSESSGSFRISKGVSNRVTVNVDTRWSQFFYGETVTVRCDIQGGGDADWVYEWRTPQRTWTSTSKDKYWTVSAFPGDYMCQARSKSDWYSSTNWSENLKMMVSAKPTAQLSTETNEIPAGGSVTLSCSVKSSFGWIYYWYRDGSSEPLNTQDADFQTAGSIRVSKGGVYWCRGGRGDPVYYTEYSHSLLGPLVSAISSVVLCVDGEPRGNIKPGFDCCLSFGNSDCVPRGTPHNH</sequence>
<reference evidence="5" key="1">
    <citation type="submission" date="2021-04" db="EMBL/GenBank/DDBJ databases">
        <authorList>
            <consortium name="Wellcome Sanger Institute Data Sharing"/>
        </authorList>
    </citation>
    <scope>NUCLEOTIDE SEQUENCE [LARGE SCALE GENOMIC DNA]</scope>
</reference>
<evidence type="ECO:0000313" key="6">
    <source>
        <dbReference type="Proteomes" id="UP000472264"/>
    </source>
</evidence>
<evidence type="ECO:0000256" key="2">
    <source>
        <dbReference type="ARBA" id="ARBA00023157"/>
    </source>
</evidence>
<evidence type="ECO:0000313" key="5">
    <source>
        <dbReference type="Ensembl" id="ENSENLP00000048123.1"/>
    </source>
</evidence>
<reference evidence="5" key="2">
    <citation type="submission" date="2025-08" db="UniProtKB">
        <authorList>
            <consortium name="Ensembl"/>
        </authorList>
    </citation>
    <scope>IDENTIFICATION</scope>
</reference>
<dbReference type="PANTHER" id="PTHR11481:SF64">
    <property type="entry name" value="FC RECEPTOR-LIKE PROTEIN 4"/>
    <property type="match status" value="1"/>
</dbReference>
<feature type="signal peptide" evidence="3">
    <location>
        <begin position="1"/>
        <end position="27"/>
    </location>
</feature>
<feature type="domain" description="Ig-like" evidence="4">
    <location>
        <begin position="165"/>
        <end position="231"/>
    </location>
</feature>
<keyword evidence="2" id="KW-1015">Disulfide bond</keyword>
<evidence type="ECO:0000259" key="4">
    <source>
        <dbReference type="PROSITE" id="PS50835"/>
    </source>
</evidence>
<dbReference type="PANTHER" id="PTHR11481">
    <property type="entry name" value="IMMUNOGLOBULIN FC RECEPTOR"/>
    <property type="match status" value="1"/>
</dbReference>
<dbReference type="Gene3D" id="2.60.40.10">
    <property type="entry name" value="Immunoglobulins"/>
    <property type="match status" value="3"/>
</dbReference>
<dbReference type="GO" id="GO:0006955">
    <property type="term" value="P:immune response"/>
    <property type="evidence" value="ECO:0007669"/>
    <property type="project" value="TreeGrafter"/>
</dbReference>
<keyword evidence="1 3" id="KW-0732">Signal</keyword>
<organism evidence="5 6">
    <name type="scientific">Echeneis naucrates</name>
    <name type="common">Live sharksucker</name>
    <dbReference type="NCBI Taxonomy" id="173247"/>
    <lineage>
        <taxon>Eukaryota</taxon>
        <taxon>Metazoa</taxon>
        <taxon>Chordata</taxon>
        <taxon>Craniata</taxon>
        <taxon>Vertebrata</taxon>
        <taxon>Euteleostomi</taxon>
        <taxon>Actinopterygii</taxon>
        <taxon>Neopterygii</taxon>
        <taxon>Teleostei</taxon>
        <taxon>Neoteleostei</taxon>
        <taxon>Acanthomorphata</taxon>
        <taxon>Carangaria</taxon>
        <taxon>Carangiformes</taxon>
        <taxon>Echeneidae</taxon>
        <taxon>Echeneis</taxon>
    </lineage>
</organism>
<dbReference type="PROSITE" id="PS50835">
    <property type="entry name" value="IG_LIKE"/>
    <property type="match status" value="1"/>
</dbReference>
<dbReference type="InterPro" id="IPR013783">
    <property type="entry name" value="Ig-like_fold"/>
</dbReference>
<dbReference type="OMA" id="ENXDITV"/>
<dbReference type="InParanoid" id="A0A665WVR6"/>
<dbReference type="InterPro" id="IPR007110">
    <property type="entry name" value="Ig-like_dom"/>
</dbReference>
<keyword evidence="6" id="KW-1185">Reference proteome</keyword>
<dbReference type="CDD" id="cd00096">
    <property type="entry name" value="Ig"/>
    <property type="match status" value="1"/>
</dbReference>
<protein>
    <recommendedName>
        <fullName evidence="4">Ig-like domain-containing protein</fullName>
    </recommendedName>
</protein>
<dbReference type="Ensembl" id="ENSENLT00000049270.1">
    <property type="protein sequence ID" value="ENSENLP00000048123.1"/>
    <property type="gene ID" value="ENSENLG00000020300.1"/>
</dbReference>
<dbReference type="SUPFAM" id="SSF48726">
    <property type="entry name" value="Immunoglobulin"/>
    <property type="match status" value="2"/>
</dbReference>
<dbReference type="InterPro" id="IPR036179">
    <property type="entry name" value="Ig-like_dom_sf"/>
</dbReference>
<feature type="chain" id="PRO_5025487472" description="Ig-like domain-containing protein" evidence="3">
    <location>
        <begin position="28"/>
        <end position="294"/>
    </location>
</feature>
<dbReference type="GO" id="GO:0007166">
    <property type="term" value="P:cell surface receptor signaling pathway"/>
    <property type="evidence" value="ECO:0007669"/>
    <property type="project" value="TreeGrafter"/>
</dbReference>
<proteinExistence type="predicted"/>
<evidence type="ECO:0000256" key="3">
    <source>
        <dbReference type="SAM" id="SignalP"/>
    </source>
</evidence>
<dbReference type="InterPro" id="IPR003599">
    <property type="entry name" value="Ig_sub"/>
</dbReference>
<dbReference type="SMART" id="SM00409">
    <property type="entry name" value="IG"/>
    <property type="match status" value="2"/>
</dbReference>
<dbReference type="GO" id="GO:0004888">
    <property type="term" value="F:transmembrane signaling receptor activity"/>
    <property type="evidence" value="ECO:0007669"/>
    <property type="project" value="TreeGrafter"/>
</dbReference>
<dbReference type="Proteomes" id="UP000472264">
    <property type="component" value="Chromosome 18"/>
</dbReference>
<dbReference type="AlphaFoldDB" id="A0A665WVR6"/>